<evidence type="ECO:0000313" key="1">
    <source>
        <dbReference type="Proteomes" id="UP000887565"/>
    </source>
</evidence>
<proteinExistence type="predicted"/>
<reference evidence="2" key="1">
    <citation type="submission" date="2022-11" db="UniProtKB">
        <authorList>
            <consortium name="WormBaseParasite"/>
        </authorList>
    </citation>
    <scope>IDENTIFICATION</scope>
</reference>
<accession>A0A915INX6</accession>
<organism evidence="1 2">
    <name type="scientific">Romanomermis culicivorax</name>
    <name type="common">Nematode worm</name>
    <dbReference type="NCBI Taxonomy" id="13658"/>
    <lineage>
        <taxon>Eukaryota</taxon>
        <taxon>Metazoa</taxon>
        <taxon>Ecdysozoa</taxon>
        <taxon>Nematoda</taxon>
        <taxon>Enoplea</taxon>
        <taxon>Dorylaimia</taxon>
        <taxon>Mermithida</taxon>
        <taxon>Mermithoidea</taxon>
        <taxon>Mermithidae</taxon>
        <taxon>Romanomermis</taxon>
    </lineage>
</organism>
<name>A0A915INX6_ROMCU</name>
<dbReference type="AlphaFoldDB" id="A0A915INX6"/>
<dbReference type="WBParaSite" id="nRc.2.0.1.t15143-RA">
    <property type="protein sequence ID" value="nRc.2.0.1.t15143-RA"/>
    <property type="gene ID" value="nRc.2.0.1.g15143"/>
</dbReference>
<sequence>MRQVTVYGLVFHTNTKNIPTIFNLKRIVDGALINGDAVNDKFKAPQLFSFKFGVCLTVAFGADDSGGGDDSFIPIAADGETFETDNGEPITAVDDDDGGVWRFGKAALAAV</sequence>
<evidence type="ECO:0000313" key="2">
    <source>
        <dbReference type="WBParaSite" id="nRc.2.0.1.t15143-RA"/>
    </source>
</evidence>
<protein>
    <submittedName>
        <fullName evidence="2">Uncharacterized protein</fullName>
    </submittedName>
</protein>
<keyword evidence="1" id="KW-1185">Reference proteome</keyword>
<dbReference type="Proteomes" id="UP000887565">
    <property type="component" value="Unplaced"/>
</dbReference>